<sequence>MNQQSHHTDANEDLTEADANANEVKDDLAQVHDLVAKIRVYEEETRNQEGPRQELLDGLQREHRFRLRTFLAGLPTVAVAVILSALPEDDRAIAWKEIAEDRLDGILDLLAEDVAEELIGDGQHTSSKVMVNAFELHNGRLRQVTVDRPALFANIKPIWVDLVAPTARVRNWVGKHYGLEIPDPEDLTDLESSARYYVEDNGEVHMRSDFLLDLDAGSRNVAVAFIVHNDILFSVRSEELPVFRLQRLRARSQPGYVKSGTDVLLDLYAADVEYSANALEGVYGELEQVGTQVLRSAITDVEASQILAGVAEAEDINGRTRRSVLDTRRALSFLMRGKLLSEVQLSDVREILRDIDSLDGHTAFLFNKINFLMDATDSAININANKKIERLTILSVVFMPINVLAGMGGMSEFSTMATAFEWPMWLAYVFFTAFVMLVGGIMFFGLRHFEKRQPKRPRAVVSKSA</sequence>
<dbReference type="PANTHER" id="PTHR47685:SF1">
    <property type="entry name" value="MAGNESIUM TRANSPORT PROTEIN CORA"/>
    <property type="match status" value="1"/>
</dbReference>
<accession>A0A9D7QHD6</accession>
<keyword evidence="4 7" id="KW-1133">Transmembrane helix</keyword>
<dbReference type="GO" id="GO:0015099">
    <property type="term" value="F:nickel cation transmembrane transporter activity"/>
    <property type="evidence" value="ECO:0007669"/>
    <property type="project" value="TreeGrafter"/>
</dbReference>
<evidence type="ECO:0000256" key="2">
    <source>
        <dbReference type="ARBA" id="ARBA00009765"/>
    </source>
</evidence>
<evidence type="ECO:0000256" key="4">
    <source>
        <dbReference type="ARBA" id="ARBA00022989"/>
    </source>
</evidence>
<name>A0A9D7QHD6_9RHOO</name>
<dbReference type="Proteomes" id="UP000808146">
    <property type="component" value="Unassembled WGS sequence"/>
</dbReference>
<evidence type="ECO:0000256" key="1">
    <source>
        <dbReference type="ARBA" id="ARBA00004141"/>
    </source>
</evidence>
<keyword evidence="3 7" id="KW-0812">Transmembrane</keyword>
<comment type="similarity">
    <text evidence="2">Belongs to the CorA metal ion transporter (MIT) (TC 1.A.35) family.</text>
</comment>
<keyword evidence="5 7" id="KW-0472">Membrane</keyword>
<evidence type="ECO:0000256" key="3">
    <source>
        <dbReference type="ARBA" id="ARBA00022692"/>
    </source>
</evidence>
<dbReference type="Pfam" id="PF01544">
    <property type="entry name" value="CorA"/>
    <property type="match status" value="1"/>
</dbReference>
<dbReference type="InterPro" id="IPR045861">
    <property type="entry name" value="CorA_cytoplasmic_dom"/>
</dbReference>
<proteinExistence type="inferred from homology"/>
<dbReference type="Gene3D" id="1.20.58.340">
    <property type="entry name" value="Magnesium transport protein CorA, transmembrane region"/>
    <property type="match status" value="1"/>
</dbReference>
<gene>
    <name evidence="8" type="ORF">IPN75_06980</name>
</gene>
<dbReference type="GO" id="GO:0015095">
    <property type="term" value="F:magnesium ion transmembrane transporter activity"/>
    <property type="evidence" value="ECO:0007669"/>
    <property type="project" value="TreeGrafter"/>
</dbReference>
<evidence type="ECO:0000313" key="9">
    <source>
        <dbReference type="Proteomes" id="UP000808146"/>
    </source>
</evidence>
<evidence type="ECO:0000256" key="6">
    <source>
        <dbReference type="SAM" id="MobiDB-lite"/>
    </source>
</evidence>
<dbReference type="SUPFAM" id="SSF144083">
    <property type="entry name" value="Magnesium transport protein CorA, transmembrane region"/>
    <property type="match status" value="1"/>
</dbReference>
<dbReference type="InterPro" id="IPR045863">
    <property type="entry name" value="CorA_TM1_TM2"/>
</dbReference>
<feature type="region of interest" description="Disordered" evidence="6">
    <location>
        <begin position="1"/>
        <end position="22"/>
    </location>
</feature>
<protein>
    <submittedName>
        <fullName evidence="8">Magnesium transporter CorA</fullName>
    </submittedName>
</protein>
<feature type="compositionally biased region" description="Basic and acidic residues" evidence="6">
    <location>
        <begin position="1"/>
        <end position="10"/>
    </location>
</feature>
<evidence type="ECO:0000313" key="8">
    <source>
        <dbReference type="EMBL" id="MBK8890151.1"/>
    </source>
</evidence>
<evidence type="ECO:0000256" key="7">
    <source>
        <dbReference type="SAM" id="Phobius"/>
    </source>
</evidence>
<dbReference type="InterPro" id="IPR002523">
    <property type="entry name" value="MgTranspt_CorA/ZnTranspt_ZntB"/>
</dbReference>
<dbReference type="AlphaFoldDB" id="A0A9D7QHD6"/>
<feature type="transmembrane region" description="Helical" evidence="7">
    <location>
        <begin position="391"/>
        <end position="410"/>
    </location>
</feature>
<dbReference type="GO" id="GO:0016020">
    <property type="term" value="C:membrane"/>
    <property type="evidence" value="ECO:0007669"/>
    <property type="project" value="UniProtKB-SubCell"/>
</dbReference>
<dbReference type="SUPFAM" id="SSF158791">
    <property type="entry name" value="MgtE N-terminal domain-like"/>
    <property type="match status" value="1"/>
</dbReference>
<comment type="caution">
    <text evidence="8">The sequence shown here is derived from an EMBL/GenBank/DDBJ whole genome shotgun (WGS) entry which is preliminary data.</text>
</comment>
<dbReference type="SUPFAM" id="SSF143865">
    <property type="entry name" value="CorA soluble domain-like"/>
    <property type="match status" value="1"/>
</dbReference>
<organism evidence="8 9">
    <name type="scientific">Candidatus Dechloromonas phosphorivorans</name>
    <dbReference type="NCBI Taxonomy" id="2899244"/>
    <lineage>
        <taxon>Bacteria</taxon>
        <taxon>Pseudomonadati</taxon>
        <taxon>Pseudomonadota</taxon>
        <taxon>Betaproteobacteria</taxon>
        <taxon>Rhodocyclales</taxon>
        <taxon>Azonexaceae</taxon>
        <taxon>Dechloromonas</taxon>
    </lineage>
</organism>
<dbReference type="PANTHER" id="PTHR47685">
    <property type="entry name" value="MAGNESIUM TRANSPORT PROTEIN CORA"/>
    <property type="match status" value="1"/>
</dbReference>
<evidence type="ECO:0000256" key="5">
    <source>
        <dbReference type="ARBA" id="ARBA00023136"/>
    </source>
</evidence>
<dbReference type="GO" id="GO:0015087">
    <property type="term" value="F:cobalt ion transmembrane transporter activity"/>
    <property type="evidence" value="ECO:0007669"/>
    <property type="project" value="TreeGrafter"/>
</dbReference>
<dbReference type="InterPro" id="IPR050829">
    <property type="entry name" value="CorA_MIT"/>
</dbReference>
<comment type="subcellular location">
    <subcellularLocation>
        <location evidence="1">Membrane</location>
        <topology evidence="1">Multi-pass membrane protein</topology>
    </subcellularLocation>
</comment>
<feature type="transmembrane region" description="Helical" evidence="7">
    <location>
        <begin position="422"/>
        <end position="446"/>
    </location>
</feature>
<reference evidence="8" key="1">
    <citation type="submission" date="2020-10" db="EMBL/GenBank/DDBJ databases">
        <title>Connecting structure to function with the recovery of over 1000 high-quality activated sludge metagenome-assembled genomes encoding full-length rRNA genes using long-read sequencing.</title>
        <authorList>
            <person name="Singleton C.M."/>
            <person name="Petriglieri F."/>
            <person name="Kristensen J.M."/>
            <person name="Kirkegaard R.H."/>
            <person name="Michaelsen T.Y."/>
            <person name="Andersen M.H."/>
            <person name="Karst S.M."/>
            <person name="Dueholm M.S."/>
            <person name="Nielsen P.H."/>
            <person name="Albertsen M."/>
        </authorList>
    </citation>
    <scope>NUCLEOTIDE SEQUENCE</scope>
    <source>
        <strain evidence="8">OdNE_18-Q3-R46-58_BAT3C.305</strain>
    </source>
</reference>
<dbReference type="EMBL" id="JADKBR010000005">
    <property type="protein sequence ID" value="MBK8890151.1"/>
    <property type="molecule type" value="Genomic_DNA"/>
</dbReference>